<proteinExistence type="predicted"/>
<evidence type="ECO:0008006" key="3">
    <source>
        <dbReference type="Google" id="ProtNLM"/>
    </source>
</evidence>
<accession>A0ABU4W3G4</accession>
<dbReference type="RefSeq" id="WP_320188409.1">
    <property type="nucleotide sequence ID" value="NZ_CP192768.1"/>
</dbReference>
<sequence>MFHSSMMATKIESIGHVVHWPSNSSSIYLVTFRAWLDVDIEFKLQTGRGRVRLWLDWRRKSKGPAGALYLLIIDNVARTATGREIPLVILTSR</sequence>
<dbReference type="EMBL" id="JAVRAD010000012">
    <property type="protein sequence ID" value="MDX8331814.1"/>
    <property type="molecule type" value="Genomic_DNA"/>
</dbReference>
<dbReference type="Proteomes" id="UP001277561">
    <property type="component" value="Unassembled WGS sequence"/>
</dbReference>
<name>A0ABU4W3G4_9HYPH</name>
<protein>
    <recommendedName>
        <fullName evidence="3">Transposase</fullName>
    </recommendedName>
</protein>
<evidence type="ECO:0000313" key="2">
    <source>
        <dbReference type="Proteomes" id="UP001277561"/>
    </source>
</evidence>
<gene>
    <name evidence="1" type="ORF">RMS29_21605</name>
</gene>
<evidence type="ECO:0000313" key="1">
    <source>
        <dbReference type="EMBL" id="MDX8331814.1"/>
    </source>
</evidence>
<keyword evidence="2" id="KW-1185">Reference proteome</keyword>
<organism evidence="1 2">
    <name type="scientific">Agrobacterium rosae</name>
    <dbReference type="NCBI Taxonomy" id="1972867"/>
    <lineage>
        <taxon>Bacteria</taxon>
        <taxon>Pseudomonadati</taxon>
        <taxon>Pseudomonadota</taxon>
        <taxon>Alphaproteobacteria</taxon>
        <taxon>Hyphomicrobiales</taxon>
        <taxon>Rhizobiaceae</taxon>
        <taxon>Rhizobium/Agrobacterium group</taxon>
        <taxon>Agrobacterium</taxon>
    </lineage>
</organism>
<reference evidence="1" key="1">
    <citation type="journal article" date="2023" name="Phytobiomes J">
        <title>Deciphering the key players within the bacterial microbiota associated with aerial crown gall tumors on rhododendron: Insights into the gallobiome.</title>
        <authorList>
            <person name="Kuzmanovic N."/>
            <person name="Nesme J."/>
            <person name="Wolf J."/>
            <person name="Neumann-Schaal M."/>
            <person name="Petersen J."/>
            <person name="Fernandez-Gnecco G."/>
            <person name="Sproeer C."/>
            <person name="Bunk B."/>
            <person name="Overmann J."/>
            <person name="Sorensen S.J."/>
            <person name="Idczak E."/>
            <person name="Smalla K."/>
        </authorList>
    </citation>
    <scope>NUCLEOTIDE SEQUENCE [LARGE SCALE GENOMIC DNA]</scope>
    <source>
        <strain evidence="1">Rho-14.1</strain>
    </source>
</reference>
<comment type="caution">
    <text evidence="1">The sequence shown here is derived from an EMBL/GenBank/DDBJ whole genome shotgun (WGS) entry which is preliminary data.</text>
</comment>